<keyword evidence="4" id="KW-1185">Reference proteome</keyword>
<dbReference type="SUPFAM" id="SSF52129">
    <property type="entry name" value="Caspase-like"/>
    <property type="match status" value="1"/>
</dbReference>
<dbReference type="RefSeq" id="WP_413257533.1">
    <property type="nucleotide sequence ID" value="NZ_JBHFNS010000051.1"/>
</dbReference>
<evidence type="ECO:0000313" key="3">
    <source>
        <dbReference type="EMBL" id="MFB2936032.1"/>
    </source>
</evidence>
<evidence type="ECO:0000259" key="2">
    <source>
        <dbReference type="Pfam" id="PF14326"/>
    </source>
</evidence>
<dbReference type="Pfam" id="PF14326">
    <property type="entry name" value="DUF4384"/>
    <property type="match status" value="1"/>
</dbReference>
<dbReference type="InterPro" id="IPR029030">
    <property type="entry name" value="Caspase-like_dom_sf"/>
</dbReference>
<feature type="domain" description="DUF4384" evidence="2">
    <location>
        <begin position="579"/>
        <end position="660"/>
    </location>
</feature>
<dbReference type="InterPro" id="IPR011600">
    <property type="entry name" value="Pept_C14_caspase"/>
</dbReference>
<accession>A0ABV4YB41</accession>
<gene>
    <name evidence="3" type="ORF">ACE1B6_12330</name>
</gene>
<comment type="caution">
    <text evidence="3">The sequence shown here is derived from an EMBL/GenBank/DDBJ whole genome shotgun (WGS) entry which is preliminary data.</text>
</comment>
<reference evidence="3 4" key="1">
    <citation type="submission" date="2024-09" db="EMBL/GenBank/DDBJ databases">
        <title>Floridaenema gen nov. (Aerosakkonemataceae, Aerosakkonematales ord. nov., Cyanobacteria) from benthic tropical and subtropical fresh waters, with the description of four new species.</title>
        <authorList>
            <person name="Moretto J.A."/>
            <person name="Berthold D.E."/>
            <person name="Lefler F.W."/>
            <person name="Huang I.-S."/>
            <person name="Laughinghouse H. IV."/>
        </authorList>
    </citation>
    <scope>NUCLEOTIDE SEQUENCE [LARGE SCALE GENOMIC DNA]</scope>
    <source>
        <strain evidence="3 4">BLCC-F154</strain>
    </source>
</reference>
<proteinExistence type="predicted"/>
<dbReference type="Proteomes" id="UP001576776">
    <property type="component" value="Unassembled WGS sequence"/>
</dbReference>
<evidence type="ECO:0000313" key="4">
    <source>
        <dbReference type="Proteomes" id="UP001576776"/>
    </source>
</evidence>
<dbReference type="PANTHER" id="PTHR48104:SF30">
    <property type="entry name" value="METACASPASE-1"/>
    <property type="match status" value="1"/>
</dbReference>
<dbReference type="EMBL" id="JBHFNS010000051">
    <property type="protein sequence ID" value="MFB2936032.1"/>
    <property type="molecule type" value="Genomic_DNA"/>
</dbReference>
<name>A0ABV4YB41_9CYAN</name>
<feature type="domain" description="Peptidase C14 caspase" evidence="1">
    <location>
        <begin position="41"/>
        <end position="310"/>
    </location>
</feature>
<evidence type="ECO:0000259" key="1">
    <source>
        <dbReference type="Pfam" id="PF00656"/>
    </source>
</evidence>
<dbReference type="Pfam" id="PF00656">
    <property type="entry name" value="Peptidase_C14"/>
    <property type="match status" value="1"/>
</dbReference>
<dbReference type="Gene3D" id="3.40.50.1460">
    <property type="match status" value="1"/>
</dbReference>
<dbReference type="InterPro" id="IPR050452">
    <property type="entry name" value="Metacaspase"/>
</dbReference>
<dbReference type="InterPro" id="IPR025493">
    <property type="entry name" value="DUF4384"/>
</dbReference>
<sequence length="737" mass="80611">MKRRHFLQFGGSLLASLGISQVEFFQRANRYGKVLAQNTPRKLALLVGINNYTDGVRPLRGCLMDVEMQRELLIHRFGFQPQDILVITDSQATRQGIITAFENHLIKQAKPGDVAVFHFSGHGSRVVDPAPINGKNLNGTMVPIDTVTADKNVVKDIMGKTLFLLMSAVQTENLTVVLDSCFSGGGDRGNLVVRSARFERETENIKVDAAELEYQQKLLSQLNFSPDKFQELREKGIAKGVSLTSAKDNQLATDARFDGFNAGAFTYLLTRYLWQQNRNQSLSKIFVNLALRTQDMAQYSGMIQVPEYEVKPGSDYGNKLVYFSEQTNRSAEGVIREVKENGKEVEVEFWLGGIASQSLEGFQKGSIFSLIDNQGKEIGQIEQISRVGLVGYGKVIKGNSDLVKQGILLRERVRGIPTDLTLKVGLDDSLGAEKSLAEKEINAINRIEVVGVNQTDVVHYILGRVRENNSRDLQRLSISNPPPVGAIGLFTSGGKAVDNTFGIPEESATKAIQERLKSKFKSLLAGRILQTLVTGDSSTLKVSSSIQPVNSTSAANIVSSRGNQEDKKAPISSVQGTKFKPNTEIQITIQNNESRNLFIGVVLIDSSGDLLVLFPRDWDTPEDAALVAAGKTITLPRIEDNYKILLKGPSGTLEVLVLASVLPVRNALKGLQNIARSRNTAKGSPLGIGEDEPDKVIGDLLIDFDNMTRAGVQLVSTIRGVDTTKIAVLSSLVEVVE</sequence>
<dbReference type="PANTHER" id="PTHR48104">
    <property type="entry name" value="METACASPASE-4"/>
    <property type="match status" value="1"/>
</dbReference>
<organism evidence="3 4">
    <name type="scientific">Floridaenema fluviatile BLCC-F154</name>
    <dbReference type="NCBI Taxonomy" id="3153640"/>
    <lineage>
        <taxon>Bacteria</taxon>
        <taxon>Bacillati</taxon>
        <taxon>Cyanobacteriota</taxon>
        <taxon>Cyanophyceae</taxon>
        <taxon>Oscillatoriophycideae</taxon>
        <taxon>Aerosakkonematales</taxon>
        <taxon>Aerosakkonemataceae</taxon>
        <taxon>Floridanema</taxon>
        <taxon>Floridanema fluviatile</taxon>
    </lineage>
</organism>
<protein>
    <submittedName>
        <fullName evidence="3">Caspase family protein</fullName>
    </submittedName>
</protein>